<evidence type="ECO:0000313" key="4">
    <source>
        <dbReference type="EMBL" id="GAU34553.1"/>
    </source>
</evidence>
<dbReference type="PRINTS" id="PR00292">
    <property type="entry name" value="POTATOINHBTR"/>
</dbReference>
<dbReference type="EMBL" id="DF973559">
    <property type="protein sequence ID" value="GAU34553.1"/>
    <property type="molecule type" value="Genomic_DNA"/>
</dbReference>
<keyword evidence="2" id="KW-0646">Protease inhibitor</keyword>
<dbReference type="Pfam" id="PF00280">
    <property type="entry name" value="potato_inhibit"/>
    <property type="match status" value="1"/>
</dbReference>
<protein>
    <submittedName>
        <fullName evidence="4">Uncharacterized protein</fullName>
    </submittedName>
</protein>
<evidence type="ECO:0000256" key="1">
    <source>
        <dbReference type="ARBA" id="ARBA00008210"/>
    </source>
</evidence>
<organism evidence="4 5">
    <name type="scientific">Trifolium subterraneum</name>
    <name type="common">Subterranean clover</name>
    <dbReference type="NCBI Taxonomy" id="3900"/>
    <lineage>
        <taxon>Eukaryota</taxon>
        <taxon>Viridiplantae</taxon>
        <taxon>Streptophyta</taxon>
        <taxon>Embryophyta</taxon>
        <taxon>Tracheophyta</taxon>
        <taxon>Spermatophyta</taxon>
        <taxon>Magnoliopsida</taxon>
        <taxon>eudicotyledons</taxon>
        <taxon>Gunneridae</taxon>
        <taxon>Pentapetalae</taxon>
        <taxon>rosids</taxon>
        <taxon>fabids</taxon>
        <taxon>Fabales</taxon>
        <taxon>Fabaceae</taxon>
        <taxon>Papilionoideae</taxon>
        <taxon>50 kb inversion clade</taxon>
        <taxon>NPAAA clade</taxon>
        <taxon>Hologalegina</taxon>
        <taxon>IRL clade</taxon>
        <taxon>Trifolieae</taxon>
        <taxon>Trifolium</taxon>
    </lineage>
</organism>
<sequence>MSSCKGKKSWPELVGINGDAAVQIIRSENSSVSASTVPEDSFVTTDFRCDRVRVFVDKQDIVTRVPNIG</sequence>
<dbReference type="SUPFAM" id="SSF54654">
    <property type="entry name" value="CI-2 family of serine protease inhibitors"/>
    <property type="match status" value="1"/>
</dbReference>
<keyword evidence="5" id="KW-1185">Reference proteome</keyword>
<name>A0A2Z6MXH2_TRISU</name>
<dbReference type="PANTHER" id="PTHR33091">
    <property type="entry name" value="PROTEIN, PUTATIVE, EXPRESSED-RELATED"/>
    <property type="match status" value="1"/>
</dbReference>
<dbReference type="InterPro" id="IPR036354">
    <property type="entry name" value="Prot_inh_pot1_sf"/>
</dbReference>
<dbReference type="PROSITE" id="PS00285">
    <property type="entry name" value="POTATO_INHIBITOR"/>
    <property type="match status" value="1"/>
</dbReference>
<evidence type="ECO:0000256" key="2">
    <source>
        <dbReference type="ARBA" id="ARBA00022690"/>
    </source>
</evidence>
<dbReference type="InterPro" id="IPR000864">
    <property type="entry name" value="Prot_inh_pot1"/>
</dbReference>
<gene>
    <name evidence="4" type="ORF">TSUD_219370</name>
</gene>
<comment type="similarity">
    <text evidence="1">Belongs to the protease inhibitor I13 (potato type I serine protease inhibitor) family.</text>
</comment>
<dbReference type="AlphaFoldDB" id="A0A2Z6MXH2"/>
<reference evidence="5" key="1">
    <citation type="journal article" date="2017" name="Front. Plant Sci.">
        <title>Climate Clever Clovers: New Paradigm to Reduce the Environmental Footprint of Ruminants by Breeding Low Methanogenic Forages Utilizing Haplotype Variation.</title>
        <authorList>
            <person name="Kaur P."/>
            <person name="Appels R."/>
            <person name="Bayer P.E."/>
            <person name="Keeble-Gagnere G."/>
            <person name="Wang J."/>
            <person name="Hirakawa H."/>
            <person name="Shirasawa K."/>
            <person name="Vercoe P."/>
            <person name="Stefanova K."/>
            <person name="Durmic Z."/>
            <person name="Nichols P."/>
            <person name="Revell C."/>
            <person name="Isobe S.N."/>
            <person name="Edwards D."/>
            <person name="Erskine W."/>
        </authorList>
    </citation>
    <scope>NUCLEOTIDE SEQUENCE [LARGE SCALE GENOMIC DNA]</scope>
    <source>
        <strain evidence="5">cv. Daliak</strain>
    </source>
</reference>
<dbReference type="GO" id="GO:0004867">
    <property type="term" value="F:serine-type endopeptidase inhibitor activity"/>
    <property type="evidence" value="ECO:0007669"/>
    <property type="project" value="UniProtKB-KW"/>
</dbReference>
<accession>A0A2Z6MXH2</accession>
<evidence type="ECO:0000256" key="3">
    <source>
        <dbReference type="ARBA" id="ARBA00022900"/>
    </source>
</evidence>
<dbReference type="Gene3D" id="3.30.10.10">
    <property type="entry name" value="Trypsin Inhibitor V, subunit A"/>
    <property type="match status" value="1"/>
</dbReference>
<dbReference type="OrthoDB" id="10013825at2759"/>
<dbReference type="PANTHER" id="PTHR33091:SF101">
    <property type="entry name" value="INHIBITOR OF TRYPSIN AND HAGEMAN FACTOR-LIKE PROTEIN"/>
    <property type="match status" value="1"/>
</dbReference>
<proteinExistence type="inferred from homology"/>
<dbReference type="Proteomes" id="UP000242715">
    <property type="component" value="Unassembled WGS sequence"/>
</dbReference>
<keyword evidence="3" id="KW-0722">Serine protease inhibitor</keyword>
<dbReference type="GO" id="GO:0009611">
    <property type="term" value="P:response to wounding"/>
    <property type="evidence" value="ECO:0007669"/>
    <property type="project" value="InterPro"/>
</dbReference>
<evidence type="ECO:0000313" key="5">
    <source>
        <dbReference type="Proteomes" id="UP000242715"/>
    </source>
</evidence>